<feature type="transmembrane region" description="Helical" evidence="1">
    <location>
        <begin position="28"/>
        <end position="45"/>
    </location>
</feature>
<comment type="caution">
    <text evidence="2">The sequence shown here is derived from an EMBL/GenBank/DDBJ whole genome shotgun (WGS) entry which is preliminary data.</text>
</comment>
<feature type="transmembrane region" description="Helical" evidence="1">
    <location>
        <begin position="329"/>
        <end position="351"/>
    </location>
</feature>
<feature type="transmembrane region" description="Helical" evidence="1">
    <location>
        <begin position="57"/>
        <end position="78"/>
    </location>
</feature>
<sequence>MLALLCGLDAALVRLGLNAPYYSVELGSIHGLLMVYGFLGTAISLERAVALQSDRRGVTWWAYLGPAASALAVITVLVQSTTGTLLGGRLIPALLWGAAMAFLLAMYRVIWHKQSAHAVLIQVLGAFAGLGGILLWGRGYEIAQIVPWWTMFLVLTIIGERVELARISFLRQGTEKRVVAEASILTVLLPITLMVPQWGYPLFGITLVATILDVCWHDVARNTIRGVGLTRFMAACMLSGYGWALLSGGIWLVCGPVFSGYGYDTVVHALTVGFALSMVMAHAPVIVPAIARRTVPYHQAMWAVWALLQAGLIVRTISGAREANDGWQLGGALDVVAVLAFVLMTVSLIAISGRKRHEETAPQPY</sequence>
<dbReference type="Proteomes" id="UP000470875">
    <property type="component" value="Unassembled WGS sequence"/>
</dbReference>
<feature type="transmembrane region" description="Helical" evidence="1">
    <location>
        <begin position="142"/>
        <end position="158"/>
    </location>
</feature>
<keyword evidence="1" id="KW-0812">Transmembrane</keyword>
<feature type="transmembrane region" description="Helical" evidence="1">
    <location>
        <begin position="232"/>
        <end position="253"/>
    </location>
</feature>
<evidence type="ECO:0000313" key="3">
    <source>
        <dbReference type="Proteomes" id="UP000470875"/>
    </source>
</evidence>
<gene>
    <name evidence="2" type="ORF">FYJ24_00380</name>
</gene>
<accession>A0A6N7W4U5</accession>
<keyword evidence="1" id="KW-0472">Membrane</keyword>
<organism evidence="2 3">
    <name type="scientific">Scrofimicrobium canadense</name>
    <dbReference type="NCBI Taxonomy" id="2652290"/>
    <lineage>
        <taxon>Bacteria</taxon>
        <taxon>Bacillati</taxon>
        <taxon>Actinomycetota</taxon>
        <taxon>Actinomycetes</taxon>
        <taxon>Actinomycetales</taxon>
        <taxon>Actinomycetaceae</taxon>
        <taxon>Scrofimicrobium</taxon>
    </lineage>
</organism>
<keyword evidence="3" id="KW-1185">Reference proteome</keyword>
<feature type="transmembrane region" description="Helical" evidence="1">
    <location>
        <begin position="178"/>
        <end position="196"/>
    </location>
</feature>
<keyword evidence="1" id="KW-1133">Transmembrane helix</keyword>
<feature type="transmembrane region" description="Helical" evidence="1">
    <location>
        <begin position="202"/>
        <end position="220"/>
    </location>
</feature>
<feature type="transmembrane region" description="Helical" evidence="1">
    <location>
        <begin position="299"/>
        <end position="317"/>
    </location>
</feature>
<feature type="transmembrane region" description="Helical" evidence="1">
    <location>
        <begin position="265"/>
        <end position="287"/>
    </location>
</feature>
<reference evidence="2 3" key="1">
    <citation type="submission" date="2019-08" db="EMBL/GenBank/DDBJ databases">
        <title>In-depth cultivation of the pig gut microbiome towards novel bacterial diversity and tailored functional studies.</title>
        <authorList>
            <person name="Wylensek D."/>
            <person name="Hitch T.C.A."/>
            <person name="Clavel T."/>
        </authorList>
    </citation>
    <scope>NUCLEOTIDE SEQUENCE [LARGE SCALE GENOMIC DNA]</scope>
    <source>
        <strain evidence="2 3">WB03_NA08</strain>
    </source>
</reference>
<dbReference type="EMBL" id="VULO01000001">
    <property type="protein sequence ID" value="MSS83246.1"/>
    <property type="molecule type" value="Genomic_DNA"/>
</dbReference>
<evidence type="ECO:0000313" key="2">
    <source>
        <dbReference type="EMBL" id="MSS83246.1"/>
    </source>
</evidence>
<feature type="transmembrane region" description="Helical" evidence="1">
    <location>
        <begin position="118"/>
        <end position="136"/>
    </location>
</feature>
<evidence type="ECO:0000256" key="1">
    <source>
        <dbReference type="SAM" id="Phobius"/>
    </source>
</evidence>
<protein>
    <submittedName>
        <fullName evidence="2">Uncharacterized protein</fullName>
    </submittedName>
</protein>
<feature type="transmembrane region" description="Helical" evidence="1">
    <location>
        <begin position="90"/>
        <end position="111"/>
    </location>
</feature>
<dbReference type="AlphaFoldDB" id="A0A6N7W4U5"/>
<name>A0A6N7W4U5_9ACTO</name>
<proteinExistence type="predicted"/>